<gene>
    <name evidence="12" type="ORF">PLEPLA_LOCUS27857</name>
</gene>
<name>A0A9N7V0U6_PLEPL</name>
<dbReference type="SUPFAM" id="SSF81321">
    <property type="entry name" value="Family A G protein-coupled receptor-like"/>
    <property type="match status" value="1"/>
</dbReference>
<keyword evidence="5 9" id="KW-0472">Membrane</keyword>
<feature type="chain" id="PRO_5040481715" description="G-protein coupled receptors family 1 profile domain-containing protein" evidence="10">
    <location>
        <begin position="23"/>
        <end position="179"/>
    </location>
</feature>
<feature type="transmembrane region" description="Helical" evidence="9">
    <location>
        <begin position="135"/>
        <end position="162"/>
    </location>
</feature>
<feature type="domain" description="G-protein coupled receptors family 1 profile" evidence="11">
    <location>
        <begin position="1"/>
        <end position="161"/>
    </location>
</feature>
<evidence type="ECO:0000256" key="1">
    <source>
        <dbReference type="ARBA" id="ARBA00004141"/>
    </source>
</evidence>
<dbReference type="GO" id="GO:0004930">
    <property type="term" value="F:G protein-coupled receptor activity"/>
    <property type="evidence" value="ECO:0007669"/>
    <property type="project" value="UniProtKB-KW"/>
</dbReference>
<organism evidence="12 13">
    <name type="scientific">Pleuronectes platessa</name>
    <name type="common">European plaice</name>
    <dbReference type="NCBI Taxonomy" id="8262"/>
    <lineage>
        <taxon>Eukaryota</taxon>
        <taxon>Metazoa</taxon>
        <taxon>Chordata</taxon>
        <taxon>Craniata</taxon>
        <taxon>Vertebrata</taxon>
        <taxon>Euteleostomi</taxon>
        <taxon>Actinopterygii</taxon>
        <taxon>Neopterygii</taxon>
        <taxon>Teleostei</taxon>
        <taxon>Neoteleostei</taxon>
        <taxon>Acanthomorphata</taxon>
        <taxon>Carangaria</taxon>
        <taxon>Pleuronectiformes</taxon>
        <taxon>Pleuronectoidei</taxon>
        <taxon>Pleuronectidae</taxon>
        <taxon>Pleuronectes</taxon>
    </lineage>
</organism>
<evidence type="ECO:0000259" key="11">
    <source>
        <dbReference type="PROSITE" id="PS50262"/>
    </source>
</evidence>
<evidence type="ECO:0000313" key="13">
    <source>
        <dbReference type="Proteomes" id="UP001153269"/>
    </source>
</evidence>
<keyword evidence="4" id="KW-0297">G-protein coupled receptor</keyword>
<evidence type="ECO:0000313" key="12">
    <source>
        <dbReference type="EMBL" id="CAB1440091.1"/>
    </source>
</evidence>
<evidence type="ECO:0000256" key="3">
    <source>
        <dbReference type="ARBA" id="ARBA00022989"/>
    </source>
</evidence>
<evidence type="ECO:0000256" key="7">
    <source>
        <dbReference type="ARBA" id="ARBA00023180"/>
    </source>
</evidence>
<evidence type="ECO:0000256" key="9">
    <source>
        <dbReference type="SAM" id="Phobius"/>
    </source>
</evidence>
<feature type="signal peptide" evidence="10">
    <location>
        <begin position="1"/>
        <end position="22"/>
    </location>
</feature>
<protein>
    <recommendedName>
        <fullName evidence="11">G-protein coupled receptors family 1 profile domain-containing protein</fullName>
    </recommendedName>
</protein>
<dbReference type="PROSITE" id="PS50262">
    <property type="entry name" value="G_PROTEIN_RECEP_F1_2"/>
    <property type="match status" value="1"/>
</dbReference>
<proteinExistence type="predicted"/>
<dbReference type="GO" id="GO:0007200">
    <property type="term" value="P:phospholipase C-activating G protein-coupled receptor signaling pathway"/>
    <property type="evidence" value="ECO:0007669"/>
    <property type="project" value="TreeGrafter"/>
</dbReference>
<dbReference type="GO" id="GO:0035025">
    <property type="term" value="P:positive regulation of Rho protein signal transduction"/>
    <property type="evidence" value="ECO:0007669"/>
    <property type="project" value="TreeGrafter"/>
</dbReference>
<keyword evidence="2 9" id="KW-0812">Transmembrane</keyword>
<keyword evidence="6" id="KW-0675">Receptor</keyword>
<dbReference type="Proteomes" id="UP001153269">
    <property type="component" value="Unassembled WGS sequence"/>
</dbReference>
<evidence type="ECO:0000256" key="8">
    <source>
        <dbReference type="ARBA" id="ARBA00023224"/>
    </source>
</evidence>
<dbReference type="AlphaFoldDB" id="A0A9N7V0U6"/>
<accession>A0A9N7V0U6</accession>
<keyword evidence="7" id="KW-0325">Glycoprotein</keyword>
<dbReference type="GO" id="GO:0005886">
    <property type="term" value="C:plasma membrane"/>
    <property type="evidence" value="ECO:0007669"/>
    <property type="project" value="TreeGrafter"/>
</dbReference>
<comment type="caution">
    <text evidence="12">The sequence shown here is derived from an EMBL/GenBank/DDBJ whole genome shotgun (WGS) entry which is preliminary data.</text>
</comment>
<dbReference type="PANTHER" id="PTHR24232">
    <property type="entry name" value="G-PROTEIN COUPLED RECEPTOR"/>
    <property type="match status" value="1"/>
</dbReference>
<dbReference type="EMBL" id="CADEAL010002391">
    <property type="protein sequence ID" value="CAB1440091.1"/>
    <property type="molecule type" value="Genomic_DNA"/>
</dbReference>
<dbReference type="PANTHER" id="PTHR24232:SF107">
    <property type="entry name" value="HYDROXYCARBOXYLIC ACID RECEPTOR 2-LIKE"/>
    <property type="match status" value="1"/>
</dbReference>
<feature type="transmembrane region" description="Helical" evidence="9">
    <location>
        <begin position="35"/>
        <end position="53"/>
    </location>
</feature>
<evidence type="ECO:0000256" key="6">
    <source>
        <dbReference type="ARBA" id="ARBA00023170"/>
    </source>
</evidence>
<evidence type="ECO:0000256" key="5">
    <source>
        <dbReference type="ARBA" id="ARBA00023136"/>
    </source>
</evidence>
<dbReference type="Gene3D" id="1.20.1070.10">
    <property type="entry name" value="Rhodopsin 7-helix transmembrane proteins"/>
    <property type="match status" value="1"/>
</dbReference>
<keyword evidence="13" id="KW-1185">Reference proteome</keyword>
<keyword evidence="3 9" id="KW-1133">Transmembrane helix</keyword>
<keyword evidence="8" id="KW-0807">Transducer</keyword>
<evidence type="ECO:0000256" key="4">
    <source>
        <dbReference type="ARBA" id="ARBA00023040"/>
    </source>
</evidence>
<comment type="subcellular location">
    <subcellularLocation>
        <location evidence="1">Membrane</location>
        <topology evidence="1">Multi-pass membrane protein</topology>
    </subcellularLocation>
</comment>
<reference evidence="12" key="1">
    <citation type="submission" date="2020-03" db="EMBL/GenBank/DDBJ databases">
        <authorList>
            <person name="Weist P."/>
        </authorList>
    </citation>
    <scope>NUCLEOTIDE SEQUENCE</scope>
</reference>
<keyword evidence="10" id="KW-0732">Signal</keyword>
<evidence type="ECO:0000256" key="10">
    <source>
        <dbReference type="SAM" id="SignalP"/>
    </source>
</evidence>
<dbReference type="InterPro" id="IPR017452">
    <property type="entry name" value="GPCR_Rhodpsn_7TM"/>
</dbReference>
<feature type="transmembrane region" description="Helical" evidence="9">
    <location>
        <begin position="104"/>
        <end position="129"/>
    </location>
</feature>
<sequence>MCGRPLLMVCVCLDCYLAVVHPITYRTRKSMTPRVVMAAIVWTLTVAYGLVSMTHPHLYITMLIPAPFIVAIPMIGVCDYFILHTLIKSEQGKKNIHPQKQRALQTLINSLVLTLVSYLPPVLMYIFGLSLISDIQILLCVISIPATITSSLGSAVMPLLYLHNIGKLDRFRCGCCRKT</sequence>
<evidence type="ECO:0000256" key="2">
    <source>
        <dbReference type="ARBA" id="ARBA00022692"/>
    </source>
</evidence>
<feature type="transmembrane region" description="Helical" evidence="9">
    <location>
        <begin position="59"/>
        <end position="83"/>
    </location>
</feature>